<gene>
    <name evidence="2" type="ORF">GCM10011398_24420</name>
</gene>
<evidence type="ECO:0000256" key="1">
    <source>
        <dbReference type="SAM" id="Coils"/>
    </source>
</evidence>
<name>A0A917HFV4_9BACI</name>
<sequence length="309" mass="34998">MYTEINKQLVQIKATLRKKNKWERQLTDYREELSEIADLVNTLENQLTDEMKDVKKLEGVSLTSLFQTFFGSKEEKLRKEKQEAAAVQVKLKETKNEINDSIAALQTNLQDVVTAENEYQHVLAVKEEMIDKSNSAAADELYNISEQEGDVQAYIIELNEAVDAGNRVTYELENAVSSLESAAGWGTFDMFGGGAISGMVKHSHIDEATASIHQAQSKMRSFQKELLDLGETANLQIEISGMLKFADFFFDGIISDWMVQGKIQDSLEQARNQLSTVNDIIRNLKAEAEQKDRELAEIEQERKNLIESY</sequence>
<evidence type="ECO:0000313" key="3">
    <source>
        <dbReference type="Proteomes" id="UP000622860"/>
    </source>
</evidence>
<protein>
    <submittedName>
        <fullName evidence="2">Uncharacterized protein</fullName>
    </submittedName>
</protein>
<reference evidence="2" key="2">
    <citation type="submission" date="2020-09" db="EMBL/GenBank/DDBJ databases">
        <authorList>
            <person name="Sun Q."/>
            <person name="Zhou Y."/>
        </authorList>
    </citation>
    <scope>NUCLEOTIDE SEQUENCE</scope>
    <source>
        <strain evidence="2">CGMCC 1.12754</strain>
    </source>
</reference>
<keyword evidence="1" id="KW-0175">Coiled coil</keyword>
<evidence type="ECO:0000313" key="2">
    <source>
        <dbReference type="EMBL" id="GGG78302.1"/>
    </source>
</evidence>
<keyword evidence="3" id="KW-1185">Reference proteome</keyword>
<feature type="coiled-coil region" evidence="1">
    <location>
        <begin position="267"/>
        <end position="308"/>
    </location>
</feature>
<reference evidence="2" key="1">
    <citation type="journal article" date="2014" name="Int. J. Syst. Evol. Microbiol.">
        <title>Complete genome sequence of Corynebacterium casei LMG S-19264T (=DSM 44701T), isolated from a smear-ripened cheese.</title>
        <authorList>
            <consortium name="US DOE Joint Genome Institute (JGI-PGF)"/>
            <person name="Walter F."/>
            <person name="Albersmeier A."/>
            <person name="Kalinowski J."/>
            <person name="Ruckert C."/>
        </authorList>
    </citation>
    <scope>NUCLEOTIDE SEQUENCE</scope>
    <source>
        <strain evidence="2">CGMCC 1.12754</strain>
    </source>
</reference>
<dbReference type="Proteomes" id="UP000622860">
    <property type="component" value="Unassembled WGS sequence"/>
</dbReference>
<dbReference type="RefSeq" id="WP_188455670.1">
    <property type="nucleotide sequence ID" value="NZ_BMFR01000010.1"/>
</dbReference>
<feature type="coiled-coil region" evidence="1">
    <location>
        <begin position="12"/>
        <end position="97"/>
    </location>
</feature>
<accession>A0A917HFV4</accession>
<dbReference type="AlphaFoldDB" id="A0A917HFV4"/>
<comment type="caution">
    <text evidence="2">The sequence shown here is derived from an EMBL/GenBank/DDBJ whole genome shotgun (WGS) entry which is preliminary data.</text>
</comment>
<dbReference type="EMBL" id="BMFR01000010">
    <property type="protein sequence ID" value="GGG78302.1"/>
    <property type="molecule type" value="Genomic_DNA"/>
</dbReference>
<organism evidence="2 3">
    <name type="scientific">Virgibacillus oceani</name>
    <dbReference type="NCBI Taxonomy" id="1479511"/>
    <lineage>
        <taxon>Bacteria</taxon>
        <taxon>Bacillati</taxon>
        <taxon>Bacillota</taxon>
        <taxon>Bacilli</taxon>
        <taxon>Bacillales</taxon>
        <taxon>Bacillaceae</taxon>
        <taxon>Virgibacillus</taxon>
    </lineage>
</organism>
<proteinExistence type="predicted"/>